<feature type="region of interest" description="Disordered" evidence="11">
    <location>
        <begin position="47"/>
        <end position="71"/>
    </location>
</feature>
<dbReference type="Pfam" id="PF05395">
    <property type="entry name" value="DARPP-32"/>
    <property type="match status" value="1"/>
</dbReference>
<feature type="region of interest" description="Disordered" evidence="11">
    <location>
        <begin position="91"/>
        <end position="225"/>
    </location>
</feature>
<dbReference type="PANTHER" id="PTHR15417">
    <property type="entry name" value="PROTEIN PHOSPHATASE INHIBITOR AND DOPAMINE- AND CAMP-REGULATED NEURONAL PHOSPHOPROTEIN"/>
    <property type="match status" value="1"/>
</dbReference>
<comment type="subunit">
    <text evidence="8">Interacts with PPP1R15A.</text>
</comment>
<evidence type="ECO:0000256" key="6">
    <source>
        <dbReference type="ARBA" id="ARBA00023277"/>
    </source>
</evidence>
<organism evidence="12 13">
    <name type="scientific">Spermophilus dauricus</name>
    <name type="common">Daurian ground squirrel</name>
    <dbReference type="NCBI Taxonomy" id="99837"/>
    <lineage>
        <taxon>Eukaryota</taxon>
        <taxon>Metazoa</taxon>
        <taxon>Chordata</taxon>
        <taxon>Craniata</taxon>
        <taxon>Vertebrata</taxon>
        <taxon>Euteleostomi</taxon>
        <taxon>Mammalia</taxon>
        <taxon>Eutheria</taxon>
        <taxon>Euarchontoglires</taxon>
        <taxon>Glires</taxon>
        <taxon>Rodentia</taxon>
        <taxon>Sciuromorpha</taxon>
        <taxon>Sciuridae</taxon>
        <taxon>Xerinae</taxon>
        <taxon>Marmotini</taxon>
        <taxon>Spermophilus</taxon>
    </lineage>
</organism>
<dbReference type="GO" id="GO:0005737">
    <property type="term" value="C:cytoplasm"/>
    <property type="evidence" value="ECO:0007669"/>
    <property type="project" value="TreeGrafter"/>
</dbReference>
<feature type="compositionally biased region" description="Basic and acidic residues" evidence="11">
    <location>
        <begin position="181"/>
        <end position="190"/>
    </location>
</feature>
<evidence type="ECO:0000256" key="7">
    <source>
        <dbReference type="ARBA" id="ARBA00037661"/>
    </source>
</evidence>
<dbReference type="PANTHER" id="PTHR15417:SF4">
    <property type="entry name" value="PROTEIN PHOSPHATASE 1 REGULATORY SUBUNIT 1A"/>
    <property type="match status" value="1"/>
</dbReference>
<dbReference type="InterPro" id="IPR008466">
    <property type="entry name" value="PPP1R1A/B/C"/>
</dbReference>
<evidence type="ECO:0000256" key="8">
    <source>
        <dbReference type="ARBA" id="ARBA00038671"/>
    </source>
</evidence>
<name>A0A8C9QC46_SPEDA</name>
<comment type="function">
    <text evidence="7">Inhibitor of protein-phosphatase 1. This protein may be important in hormonal control of glycogen metabolism. Hormones that elevate intracellular cAMP increase I-1 activity in many tissues. I-1 activation may impose cAMP control over proteins that are not directly phosphorylated by PKA. Following a rise in intracellular calcium, I-1 is inactivated by calcineurin (or PP2B). Does not inhibit type-2 phosphatases.</text>
</comment>
<dbReference type="Proteomes" id="UP000694422">
    <property type="component" value="Unplaced"/>
</dbReference>
<reference evidence="12" key="1">
    <citation type="submission" date="2025-08" db="UniProtKB">
        <authorList>
            <consortium name="Ensembl"/>
        </authorList>
    </citation>
    <scope>IDENTIFICATION</scope>
</reference>
<dbReference type="AlphaFoldDB" id="A0A8C9QC46"/>
<keyword evidence="2" id="KW-0597">Phosphoprotein</keyword>
<dbReference type="Ensembl" id="ENSSDAT00000024315.1">
    <property type="protein sequence ID" value="ENSSDAP00000021284.1"/>
    <property type="gene ID" value="ENSSDAG00000019364.1"/>
</dbReference>
<accession>A0A8C9QC46</accession>
<evidence type="ECO:0000313" key="12">
    <source>
        <dbReference type="Ensembl" id="ENSSDAP00000021284.1"/>
    </source>
</evidence>
<dbReference type="GO" id="GO:0005977">
    <property type="term" value="P:glycogen metabolic process"/>
    <property type="evidence" value="ECO:0007669"/>
    <property type="project" value="UniProtKB-KW"/>
</dbReference>
<dbReference type="GO" id="GO:0004864">
    <property type="term" value="F:protein phosphatase inhibitor activity"/>
    <property type="evidence" value="ECO:0007669"/>
    <property type="project" value="UniProtKB-KW"/>
</dbReference>
<sequence length="225" mass="24546">MGTKKQKWPSTRFLIVQVPGRCLQKSAFPPSCCSKFSKISKFSRALSASKSCPRQGNRLSKGTHPRSQSPAALSKTICLLEVTLSSLSIRRRRPTPATLSTLSMSPRQRKKTTRTTPTMKELQTMVEHHLGQQKQGDEPEGAAESSGTQETRPPGITDTGAEPRLGTSVTAQKPAEPIPKTQERCSEKPSTHIPPLDSQGANSVRAQGWATRPTGEQAMYIRARG</sequence>
<evidence type="ECO:0000256" key="5">
    <source>
        <dbReference type="ARBA" id="ARBA00023272"/>
    </source>
</evidence>
<keyword evidence="3" id="KW-0321">Glycogen metabolism</keyword>
<evidence type="ECO:0000313" key="13">
    <source>
        <dbReference type="Proteomes" id="UP000694422"/>
    </source>
</evidence>
<evidence type="ECO:0000256" key="3">
    <source>
        <dbReference type="ARBA" id="ARBA00022600"/>
    </source>
</evidence>
<evidence type="ECO:0000256" key="10">
    <source>
        <dbReference type="ARBA" id="ARBA00042082"/>
    </source>
</evidence>
<dbReference type="GO" id="GO:0035556">
    <property type="term" value="P:intracellular signal transduction"/>
    <property type="evidence" value="ECO:0007669"/>
    <property type="project" value="TreeGrafter"/>
</dbReference>
<reference evidence="12" key="2">
    <citation type="submission" date="2025-09" db="UniProtKB">
        <authorList>
            <consortium name="Ensembl"/>
        </authorList>
    </citation>
    <scope>IDENTIFICATION</scope>
</reference>
<evidence type="ECO:0000256" key="4">
    <source>
        <dbReference type="ARBA" id="ARBA00022990"/>
    </source>
</evidence>
<proteinExistence type="inferred from homology"/>
<protein>
    <recommendedName>
        <fullName evidence="9">Protein phosphatase 1 regulatory subunit 1A</fullName>
    </recommendedName>
    <alternativeName>
        <fullName evidence="10">Protein phosphatase inhibitor 1</fullName>
    </alternativeName>
</protein>
<keyword evidence="5" id="KW-0650">Protein phosphatase inhibitor</keyword>
<evidence type="ECO:0000256" key="2">
    <source>
        <dbReference type="ARBA" id="ARBA00022553"/>
    </source>
</evidence>
<evidence type="ECO:0000256" key="1">
    <source>
        <dbReference type="ARBA" id="ARBA00007775"/>
    </source>
</evidence>
<evidence type="ECO:0000256" key="9">
    <source>
        <dbReference type="ARBA" id="ARBA00040692"/>
    </source>
</evidence>
<comment type="similarity">
    <text evidence="1">Belongs to the protein phosphatase inhibitor 1 family.</text>
</comment>
<keyword evidence="13" id="KW-1185">Reference proteome</keyword>
<evidence type="ECO:0000256" key="11">
    <source>
        <dbReference type="SAM" id="MobiDB-lite"/>
    </source>
</evidence>
<keyword evidence="6" id="KW-0119">Carbohydrate metabolism</keyword>
<keyword evidence="4" id="KW-0007">Acetylation</keyword>